<evidence type="ECO:0000256" key="2">
    <source>
        <dbReference type="ARBA" id="ARBA00022649"/>
    </source>
</evidence>
<sequence length="68" mass="7695">MPKMPRLTAEQAEQLLLRAGFQYVRCKGSHKIYQRAAEMFVVPCHTGRVLHPKITKDLIEMIGKNSGA</sequence>
<evidence type="ECO:0000256" key="7">
    <source>
        <dbReference type="ARBA" id="ARBA00023016"/>
    </source>
</evidence>
<evidence type="ECO:0000256" key="3">
    <source>
        <dbReference type="ARBA" id="ARBA00022722"/>
    </source>
</evidence>
<accession>A0A839HCT0</accession>
<dbReference type="Gene3D" id="3.30.920.30">
    <property type="entry name" value="Hypothetical protein"/>
    <property type="match status" value="1"/>
</dbReference>
<dbReference type="InterPro" id="IPR038570">
    <property type="entry name" value="HicA_sf"/>
</dbReference>
<keyword evidence="5" id="KW-0378">Hydrolase</keyword>
<dbReference type="GO" id="GO:0004519">
    <property type="term" value="F:endonuclease activity"/>
    <property type="evidence" value="ECO:0007669"/>
    <property type="project" value="UniProtKB-KW"/>
</dbReference>
<protein>
    <submittedName>
        <fullName evidence="8">Type II toxin-antitoxin system HicA family toxin</fullName>
    </submittedName>
</protein>
<evidence type="ECO:0000256" key="5">
    <source>
        <dbReference type="ARBA" id="ARBA00022801"/>
    </source>
</evidence>
<organism evidence="8 9">
    <name type="scientific">Thiospirillum jenense</name>
    <dbReference type="NCBI Taxonomy" id="1653858"/>
    <lineage>
        <taxon>Bacteria</taxon>
        <taxon>Pseudomonadati</taxon>
        <taxon>Pseudomonadota</taxon>
        <taxon>Gammaproteobacteria</taxon>
        <taxon>Chromatiales</taxon>
        <taxon>Chromatiaceae</taxon>
        <taxon>Thiospirillum</taxon>
    </lineage>
</organism>
<comment type="similarity">
    <text evidence="1">Belongs to the HicA mRNA interferase family.</text>
</comment>
<evidence type="ECO:0000313" key="9">
    <source>
        <dbReference type="Proteomes" id="UP000548632"/>
    </source>
</evidence>
<dbReference type="EMBL" id="JABVCQ010000016">
    <property type="protein sequence ID" value="MBB1126324.1"/>
    <property type="molecule type" value="Genomic_DNA"/>
</dbReference>
<evidence type="ECO:0000256" key="1">
    <source>
        <dbReference type="ARBA" id="ARBA00006620"/>
    </source>
</evidence>
<evidence type="ECO:0000256" key="4">
    <source>
        <dbReference type="ARBA" id="ARBA00022759"/>
    </source>
</evidence>
<dbReference type="AlphaFoldDB" id="A0A839HCT0"/>
<name>A0A839HCT0_9GAMM</name>
<reference evidence="8 9" key="1">
    <citation type="journal article" date="2020" name="Arch. Microbiol.">
        <title>The genome sequence of the giant phototrophic gammaproteobacterium Thiospirillum jenense gives insight into its physiological properties and phylogenetic relationships.</title>
        <authorList>
            <person name="Imhoff J.F."/>
            <person name="Meyer T.E."/>
            <person name="Kyndt J.A."/>
        </authorList>
    </citation>
    <scope>NUCLEOTIDE SEQUENCE [LARGE SCALE GENOMIC DNA]</scope>
    <source>
        <strain evidence="8 9">DSM 216</strain>
    </source>
</reference>
<evidence type="ECO:0000313" key="8">
    <source>
        <dbReference type="EMBL" id="MBB1126324.1"/>
    </source>
</evidence>
<keyword evidence="6" id="KW-0694">RNA-binding</keyword>
<keyword evidence="2" id="KW-1277">Toxin-antitoxin system</keyword>
<comment type="caution">
    <text evidence="8">The sequence shown here is derived from an EMBL/GenBank/DDBJ whole genome shotgun (WGS) entry which is preliminary data.</text>
</comment>
<keyword evidence="4" id="KW-0255">Endonuclease</keyword>
<dbReference type="Pfam" id="PF07927">
    <property type="entry name" value="HicA_toxin"/>
    <property type="match status" value="1"/>
</dbReference>
<dbReference type="InterPro" id="IPR012933">
    <property type="entry name" value="HicA_mRNA_interferase"/>
</dbReference>
<dbReference type="GO" id="GO:0016787">
    <property type="term" value="F:hydrolase activity"/>
    <property type="evidence" value="ECO:0007669"/>
    <property type="project" value="UniProtKB-KW"/>
</dbReference>
<dbReference type="Proteomes" id="UP000548632">
    <property type="component" value="Unassembled WGS sequence"/>
</dbReference>
<proteinExistence type="inferred from homology"/>
<evidence type="ECO:0000256" key="6">
    <source>
        <dbReference type="ARBA" id="ARBA00022884"/>
    </source>
</evidence>
<gene>
    <name evidence="8" type="ORF">HUK38_08770</name>
</gene>
<keyword evidence="7" id="KW-0346">Stress response</keyword>
<dbReference type="GO" id="GO:0003729">
    <property type="term" value="F:mRNA binding"/>
    <property type="evidence" value="ECO:0007669"/>
    <property type="project" value="InterPro"/>
</dbReference>
<dbReference type="SUPFAM" id="SSF54786">
    <property type="entry name" value="YcfA/nrd intein domain"/>
    <property type="match status" value="1"/>
</dbReference>
<keyword evidence="9" id="KW-1185">Reference proteome</keyword>
<keyword evidence="3" id="KW-0540">Nuclease</keyword>